<reference evidence="2 3" key="1">
    <citation type="submission" date="2018-03" db="EMBL/GenBank/DDBJ databases">
        <title>Characteristics and genome of n-alkane degrading marine bacteria Gordonia iterans isolated from crude oil contaminated in Tae-an, South Korea.</title>
        <authorList>
            <person name="Lee S.-S."/>
            <person name="Kim H."/>
        </authorList>
    </citation>
    <scope>NUCLEOTIDE SEQUENCE [LARGE SCALE GENOMIC DNA]</scope>
    <source>
        <strain evidence="2 3">Co17</strain>
    </source>
</reference>
<dbReference type="EMBL" id="CP027433">
    <property type="protein sequence ID" value="AVM00255.1"/>
    <property type="molecule type" value="Genomic_DNA"/>
</dbReference>
<feature type="region of interest" description="Disordered" evidence="1">
    <location>
        <begin position="221"/>
        <end position="242"/>
    </location>
</feature>
<evidence type="ECO:0000313" key="3">
    <source>
        <dbReference type="Proteomes" id="UP000239814"/>
    </source>
</evidence>
<dbReference type="AlphaFoldDB" id="A0A2S0KEZ4"/>
<keyword evidence="3" id="KW-1185">Reference proteome</keyword>
<sequence length="242" mass="26925">MAAPKFTLDESLELRISCATHDDYATRRTHSMTLNPDWTFEVPHDLENESAAAVFGARLSCLDLPKAIEAVRLHVALNLRRAWYDILPLGGSWSIGERRRAPAVSRPTVHLAAMYVRSPRFAASCHRVPAWQVSEMSGQLPWTEWWDRPSASELLGPHPRIAERGGLELLWEAGIHPDTVASIAPEIGPGPHSADLLIHRAYRRYSAKQIRRIHDRVCGAPNATDLLGGRPASTRRGRGRGT</sequence>
<dbReference type="OrthoDB" id="4775509at2"/>
<proteinExistence type="predicted"/>
<accession>A0A2S0KEZ4</accession>
<name>A0A2S0KEZ4_9ACTN</name>
<evidence type="ECO:0000313" key="2">
    <source>
        <dbReference type="EMBL" id="AVM00255.1"/>
    </source>
</evidence>
<protein>
    <submittedName>
        <fullName evidence="2">Uncharacterized protein</fullName>
    </submittedName>
</protein>
<evidence type="ECO:0000256" key="1">
    <source>
        <dbReference type="SAM" id="MobiDB-lite"/>
    </source>
</evidence>
<dbReference type="Proteomes" id="UP000239814">
    <property type="component" value="Chromosome"/>
</dbReference>
<dbReference type="KEGG" id="git:C6V83_08210"/>
<gene>
    <name evidence="2" type="ORF">C6V83_08210</name>
</gene>
<organism evidence="2 3">
    <name type="scientific">Gordonia iterans</name>
    <dbReference type="NCBI Taxonomy" id="1004901"/>
    <lineage>
        <taxon>Bacteria</taxon>
        <taxon>Bacillati</taxon>
        <taxon>Actinomycetota</taxon>
        <taxon>Actinomycetes</taxon>
        <taxon>Mycobacteriales</taxon>
        <taxon>Gordoniaceae</taxon>
        <taxon>Gordonia</taxon>
    </lineage>
</organism>
<feature type="compositionally biased region" description="Basic residues" evidence="1">
    <location>
        <begin position="233"/>
        <end position="242"/>
    </location>
</feature>
<dbReference type="RefSeq" id="WP_105941983.1">
    <property type="nucleotide sequence ID" value="NZ_CP027433.1"/>
</dbReference>